<dbReference type="PANTHER" id="PTHR13220">
    <property type="entry name" value="TIMELESS INTERACTING-RELATED"/>
    <property type="match status" value="1"/>
</dbReference>
<keyword evidence="6 7" id="KW-0131">Cell cycle</keyword>
<dbReference type="GO" id="GO:0031298">
    <property type="term" value="C:replication fork protection complex"/>
    <property type="evidence" value="ECO:0007669"/>
    <property type="project" value="TreeGrafter"/>
</dbReference>
<evidence type="ECO:0000256" key="6">
    <source>
        <dbReference type="ARBA" id="ARBA00023306"/>
    </source>
</evidence>
<evidence type="ECO:0000256" key="7">
    <source>
        <dbReference type="RuleBase" id="RU366049"/>
    </source>
</evidence>
<evidence type="ECO:0000256" key="5">
    <source>
        <dbReference type="ARBA" id="ARBA00023242"/>
    </source>
</evidence>
<accession>A0A6A6RA21</accession>
<keyword evidence="5 7" id="KW-0539">Nucleus</keyword>
<sequence length="311" mass="34208">MAPQSPPVDDFDDLFLDDPAMEAAFRELDANAAAQASRRDTAGNGNAASADAAIDEEIKIVKKRQPIPKLDAPLLLSPAGIPKLRRISKDRLKFKGKGHEYSDVARLLNTYQLWLDDLYPRAKFADALTIIEKLGHSKQIQMMRKVWIEEGKPKATAESDEDIEYDLPRNQSSNQNLPEANLAAVSRDRNLGSEGAIISSERRATPERDDVPDQDELDALLAEEDAIMMEAESMSKDTPKVASRPARPMTPQDDELDALLAEEDAMTIEAVSATRTSSGMPSKAPPKLSTPQEDEFAADFAADLEAMGDMW</sequence>
<comment type="subcellular location">
    <subcellularLocation>
        <location evidence="1 7">Nucleus</location>
    </subcellularLocation>
</comment>
<keyword evidence="11" id="KW-1185">Reference proteome</keyword>
<dbReference type="EMBL" id="MU004183">
    <property type="protein sequence ID" value="KAF2500337.1"/>
    <property type="molecule type" value="Genomic_DNA"/>
</dbReference>
<evidence type="ECO:0000313" key="10">
    <source>
        <dbReference type="EMBL" id="KAF2500337.1"/>
    </source>
</evidence>
<proteinExistence type="inferred from homology"/>
<name>A0A6A6RA21_9PEZI</name>
<evidence type="ECO:0000313" key="11">
    <source>
        <dbReference type="Proteomes" id="UP000799750"/>
    </source>
</evidence>
<comment type="function">
    <text evidence="7">Plays an important role in the control of DNA replication and the maintenance of replication fork stability.</text>
</comment>
<dbReference type="GO" id="GO:0031297">
    <property type="term" value="P:replication fork processing"/>
    <property type="evidence" value="ECO:0007669"/>
    <property type="project" value="UniProtKB-UniRule"/>
</dbReference>
<comment type="similarity">
    <text evidence="2 7">Belongs to the CSM3 family.</text>
</comment>
<gene>
    <name evidence="10" type="ORF">BU16DRAFT_578321</name>
</gene>
<evidence type="ECO:0000256" key="3">
    <source>
        <dbReference type="ARBA" id="ARBA00022763"/>
    </source>
</evidence>
<dbReference type="GO" id="GO:0006974">
    <property type="term" value="P:DNA damage response"/>
    <property type="evidence" value="ECO:0007669"/>
    <property type="project" value="UniProtKB-KW"/>
</dbReference>
<dbReference type="OrthoDB" id="437078at2759"/>
<organism evidence="10 11">
    <name type="scientific">Lophium mytilinum</name>
    <dbReference type="NCBI Taxonomy" id="390894"/>
    <lineage>
        <taxon>Eukaryota</taxon>
        <taxon>Fungi</taxon>
        <taxon>Dikarya</taxon>
        <taxon>Ascomycota</taxon>
        <taxon>Pezizomycotina</taxon>
        <taxon>Dothideomycetes</taxon>
        <taxon>Pleosporomycetidae</taxon>
        <taxon>Mytilinidiales</taxon>
        <taxon>Mytilinidiaceae</taxon>
        <taxon>Lophium</taxon>
    </lineage>
</organism>
<dbReference type="InterPro" id="IPR012923">
    <property type="entry name" value="Csm3"/>
</dbReference>
<evidence type="ECO:0000256" key="1">
    <source>
        <dbReference type="ARBA" id="ARBA00004123"/>
    </source>
</evidence>
<dbReference type="GO" id="GO:0003677">
    <property type="term" value="F:DNA binding"/>
    <property type="evidence" value="ECO:0007669"/>
    <property type="project" value="TreeGrafter"/>
</dbReference>
<dbReference type="GO" id="GO:0000076">
    <property type="term" value="P:DNA replication checkpoint signaling"/>
    <property type="evidence" value="ECO:0007669"/>
    <property type="project" value="UniProtKB-UniRule"/>
</dbReference>
<reference evidence="10" key="1">
    <citation type="journal article" date="2020" name="Stud. Mycol.">
        <title>101 Dothideomycetes genomes: a test case for predicting lifestyles and emergence of pathogens.</title>
        <authorList>
            <person name="Haridas S."/>
            <person name="Albert R."/>
            <person name="Binder M."/>
            <person name="Bloem J."/>
            <person name="Labutti K."/>
            <person name="Salamov A."/>
            <person name="Andreopoulos B."/>
            <person name="Baker S."/>
            <person name="Barry K."/>
            <person name="Bills G."/>
            <person name="Bluhm B."/>
            <person name="Cannon C."/>
            <person name="Castanera R."/>
            <person name="Culley D."/>
            <person name="Daum C."/>
            <person name="Ezra D."/>
            <person name="Gonzalez J."/>
            <person name="Henrissat B."/>
            <person name="Kuo A."/>
            <person name="Liang C."/>
            <person name="Lipzen A."/>
            <person name="Lutzoni F."/>
            <person name="Magnuson J."/>
            <person name="Mondo S."/>
            <person name="Nolan M."/>
            <person name="Ohm R."/>
            <person name="Pangilinan J."/>
            <person name="Park H.-J."/>
            <person name="Ramirez L."/>
            <person name="Alfaro M."/>
            <person name="Sun H."/>
            <person name="Tritt A."/>
            <person name="Yoshinaga Y."/>
            <person name="Zwiers L.-H."/>
            <person name="Turgeon B."/>
            <person name="Goodwin S."/>
            <person name="Spatafora J."/>
            <person name="Crous P."/>
            <person name="Grigoriev I."/>
        </authorList>
    </citation>
    <scope>NUCLEOTIDE SEQUENCE</scope>
    <source>
        <strain evidence="10">CBS 269.34</strain>
    </source>
</reference>
<dbReference type="Pfam" id="PF07962">
    <property type="entry name" value="Swi3"/>
    <property type="match status" value="1"/>
</dbReference>
<dbReference type="GO" id="GO:0043111">
    <property type="term" value="P:replication fork arrest"/>
    <property type="evidence" value="ECO:0007669"/>
    <property type="project" value="TreeGrafter"/>
</dbReference>
<protein>
    <recommendedName>
        <fullName evidence="7">Chromosome segregation in meiosis protein</fullName>
    </recommendedName>
</protein>
<feature type="domain" description="Chromosome segregation in meiosis protein 3" evidence="9">
    <location>
        <begin position="69"/>
        <end position="151"/>
    </location>
</feature>
<dbReference type="AlphaFoldDB" id="A0A6A6RA21"/>
<evidence type="ECO:0000256" key="4">
    <source>
        <dbReference type="ARBA" id="ARBA00022880"/>
    </source>
</evidence>
<dbReference type="InterPro" id="IPR040038">
    <property type="entry name" value="TIPIN/Csm3/Swi3"/>
</dbReference>
<keyword evidence="4" id="KW-0236">DNA replication inhibitor</keyword>
<evidence type="ECO:0000256" key="2">
    <source>
        <dbReference type="ARBA" id="ARBA00006075"/>
    </source>
</evidence>
<dbReference type="Proteomes" id="UP000799750">
    <property type="component" value="Unassembled WGS sequence"/>
</dbReference>
<dbReference type="PANTHER" id="PTHR13220:SF11">
    <property type="entry name" value="TIMELESS-INTERACTING PROTEIN"/>
    <property type="match status" value="1"/>
</dbReference>
<feature type="region of interest" description="Disordered" evidence="8">
    <location>
        <begin position="272"/>
        <end position="293"/>
    </location>
</feature>
<keyword evidence="3 7" id="KW-0227">DNA damage</keyword>
<feature type="region of interest" description="Disordered" evidence="8">
    <location>
        <begin position="230"/>
        <end position="252"/>
    </location>
</feature>
<evidence type="ECO:0000256" key="8">
    <source>
        <dbReference type="SAM" id="MobiDB-lite"/>
    </source>
</evidence>
<evidence type="ECO:0000259" key="9">
    <source>
        <dbReference type="Pfam" id="PF07962"/>
    </source>
</evidence>